<name>A0A5B6WI93_9ROSI</name>
<reference evidence="2" key="1">
    <citation type="journal article" date="2019" name="Plant Biotechnol. J.">
        <title>Genome sequencing of the Australian wild diploid species Gossypium australe highlights disease resistance and delayed gland morphogenesis.</title>
        <authorList>
            <person name="Cai Y."/>
            <person name="Cai X."/>
            <person name="Wang Q."/>
            <person name="Wang P."/>
            <person name="Zhang Y."/>
            <person name="Cai C."/>
            <person name="Xu Y."/>
            <person name="Wang K."/>
            <person name="Zhou Z."/>
            <person name="Wang C."/>
            <person name="Geng S."/>
            <person name="Li B."/>
            <person name="Dong Q."/>
            <person name="Hou Y."/>
            <person name="Wang H."/>
            <person name="Ai P."/>
            <person name="Liu Z."/>
            <person name="Yi F."/>
            <person name="Sun M."/>
            <person name="An G."/>
            <person name="Cheng J."/>
            <person name="Zhang Y."/>
            <person name="Shi Q."/>
            <person name="Xie Y."/>
            <person name="Shi X."/>
            <person name="Chang Y."/>
            <person name="Huang F."/>
            <person name="Chen Y."/>
            <person name="Hong S."/>
            <person name="Mi L."/>
            <person name="Sun Q."/>
            <person name="Zhang L."/>
            <person name="Zhou B."/>
            <person name="Peng R."/>
            <person name="Zhang X."/>
            <person name="Liu F."/>
        </authorList>
    </citation>
    <scope>NUCLEOTIDE SEQUENCE [LARGE SCALE GENOMIC DNA]</scope>
    <source>
        <strain evidence="2">cv. PA1801</strain>
    </source>
</reference>
<keyword evidence="1" id="KW-0695">RNA-directed DNA polymerase</keyword>
<evidence type="ECO:0000313" key="1">
    <source>
        <dbReference type="EMBL" id="KAA3480825.1"/>
    </source>
</evidence>
<gene>
    <name evidence="1" type="ORF">EPI10_021235</name>
</gene>
<evidence type="ECO:0000313" key="2">
    <source>
        <dbReference type="Proteomes" id="UP000325315"/>
    </source>
</evidence>
<dbReference type="EMBL" id="SMMG02000003">
    <property type="protein sequence ID" value="KAA3480825.1"/>
    <property type="molecule type" value="Genomic_DNA"/>
</dbReference>
<keyword evidence="1" id="KW-0548">Nucleotidyltransferase</keyword>
<accession>A0A5B6WI93</accession>
<sequence length="276" mass="30698">MELDAITLLTAQGALSSDTKNLRSQGKEHCKAITPKSGTQIPGVVNDAAVEEDSSDLTHKANLELVVEQSTIEKRKQKKMKLGIGKVKPTTVTLQLAGHSYTHPEGKIEDVLCVDTEEDCHAIGIIDTPMKEELAEFCYTNSDNEVNTIELNEEELIEELSELMEAKQIGNGAKRSFKSLNLSECSFKRPRPSIEVPPTLELKPLLLHLKYVYLGDNIMFLVVILVELTSDQEAQLLEVLKRYKKALGWTIADINVISPTICMHKILLEDCRGNSI</sequence>
<dbReference type="AlphaFoldDB" id="A0A5B6WI93"/>
<keyword evidence="2" id="KW-1185">Reference proteome</keyword>
<organism evidence="1 2">
    <name type="scientific">Gossypium australe</name>
    <dbReference type="NCBI Taxonomy" id="47621"/>
    <lineage>
        <taxon>Eukaryota</taxon>
        <taxon>Viridiplantae</taxon>
        <taxon>Streptophyta</taxon>
        <taxon>Embryophyta</taxon>
        <taxon>Tracheophyta</taxon>
        <taxon>Spermatophyta</taxon>
        <taxon>Magnoliopsida</taxon>
        <taxon>eudicotyledons</taxon>
        <taxon>Gunneridae</taxon>
        <taxon>Pentapetalae</taxon>
        <taxon>rosids</taxon>
        <taxon>malvids</taxon>
        <taxon>Malvales</taxon>
        <taxon>Malvaceae</taxon>
        <taxon>Malvoideae</taxon>
        <taxon>Gossypium</taxon>
    </lineage>
</organism>
<dbReference type="Proteomes" id="UP000325315">
    <property type="component" value="Unassembled WGS sequence"/>
</dbReference>
<proteinExistence type="predicted"/>
<protein>
    <submittedName>
        <fullName evidence="1">Reverse transcriptase</fullName>
    </submittedName>
</protein>
<comment type="caution">
    <text evidence="1">The sequence shown here is derived from an EMBL/GenBank/DDBJ whole genome shotgun (WGS) entry which is preliminary data.</text>
</comment>
<keyword evidence="1" id="KW-0808">Transferase</keyword>
<dbReference type="GO" id="GO:0003964">
    <property type="term" value="F:RNA-directed DNA polymerase activity"/>
    <property type="evidence" value="ECO:0007669"/>
    <property type="project" value="UniProtKB-KW"/>
</dbReference>